<protein>
    <submittedName>
        <fullName evidence="2">SAVED domain-containing protein</fullName>
    </submittedName>
</protein>
<proteinExistence type="predicted"/>
<evidence type="ECO:0000313" key="3">
    <source>
        <dbReference type="Proteomes" id="UP001576762"/>
    </source>
</evidence>
<gene>
    <name evidence="2" type="ORF">ACE05E_11960</name>
</gene>
<keyword evidence="3" id="KW-1185">Reference proteome</keyword>
<dbReference type="Proteomes" id="UP001576762">
    <property type="component" value="Unassembled WGS sequence"/>
</dbReference>
<dbReference type="RefSeq" id="WP_374814538.1">
    <property type="nucleotide sequence ID" value="NZ_JBHFLD010000014.1"/>
</dbReference>
<organism evidence="2 3">
    <name type="scientific">Marinobacter shengliensis</name>
    <dbReference type="NCBI Taxonomy" id="1389223"/>
    <lineage>
        <taxon>Bacteria</taxon>
        <taxon>Pseudomonadati</taxon>
        <taxon>Pseudomonadota</taxon>
        <taxon>Gammaproteobacteria</taxon>
        <taxon>Pseudomonadales</taxon>
        <taxon>Marinobacteraceae</taxon>
        <taxon>Marinobacter</taxon>
    </lineage>
</organism>
<accession>A0ABV4W8R1</accession>
<name>A0ABV4W8R1_9GAMM</name>
<sequence>MPELAIQTNHAPIDELSLVESLAKYFAGNIDWDKLGILTDQNNENTVIVLVQKDEVVAALRLNLSPSESVEALQLLLPSGCTNFLYGYYQGFALKREEIRSLANLTTVWRKIAGQIVECNPQEILKYFQLLEEDSHRKGRNRPISAETKRKVLFFSHGRCMFEGCGEDLGIDQITGYDGNFSYLAHNVASAEQGERGGRFISEKLSDDPSNILLLCDKHHRLIDKVAGSDFPAHRLSAMQRAFKEVSTELLNGLGYEPIPCFSVLWPVGGSVIAQPTQFQISQSLRVIKSRPNGQLNVVTDNDESLLQVDETTWKNMPRLIERAAERIKMQTQGSQHRAAVFAFGLMPQLIGLGALLGNKAQFIPMLRSRDTGNWAWPAGEPRYDKPFISREALINANNEVIVAVSLTARPTVFDEFAKSLGLPIIEVTVPEGFEGNGAIAHPKEGGSLVKELQSLFHRITDKGVKKVHLFICASNCASVLVGMAIDHNHAPVLVYDFYEKTLVPRLLIDPSKASIEISSPN</sequence>
<dbReference type="Pfam" id="PF18145">
    <property type="entry name" value="SAVED"/>
    <property type="match status" value="1"/>
</dbReference>
<dbReference type="EMBL" id="JBHFLD010000014">
    <property type="protein sequence ID" value="MFB2716194.1"/>
    <property type="molecule type" value="Genomic_DNA"/>
</dbReference>
<comment type="caution">
    <text evidence="2">The sequence shown here is derived from an EMBL/GenBank/DDBJ whole genome shotgun (WGS) entry which is preliminary data.</text>
</comment>
<dbReference type="NCBIfam" id="NF033611">
    <property type="entry name" value="SAVED"/>
    <property type="match status" value="1"/>
</dbReference>
<reference evidence="2 3" key="1">
    <citation type="submission" date="2024-09" db="EMBL/GenBank/DDBJ databases">
        <title>Draft genome sequences of 6 high pH adapted Marinobacter shengliensis sp. isolated from Mariana forearc serpentinite mud volcanoes.</title>
        <authorList>
            <person name="Elkassas S."/>
            <person name="Serres M."/>
            <person name="Michael N."/>
            <person name="Amina P."/>
            <person name="Teodora Z."/>
            <person name="Julie H."/>
        </authorList>
    </citation>
    <scope>NUCLEOTIDE SEQUENCE [LARGE SCALE GENOMIC DNA]</scope>
    <source>
        <strain evidence="2 3">EB4</strain>
    </source>
</reference>
<feature type="domain" description="SMODS-associated and fused to various effectors" evidence="1">
    <location>
        <begin position="329"/>
        <end position="501"/>
    </location>
</feature>
<evidence type="ECO:0000313" key="2">
    <source>
        <dbReference type="EMBL" id="MFB2716194.1"/>
    </source>
</evidence>
<dbReference type="InterPro" id="IPR040836">
    <property type="entry name" value="SAVED"/>
</dbReference>
<evidence type="ECO:0000259" key="1">
    <source>
        <dbReference type="Pfam" id="PF18145"/>
    </source>
</evidence>